<evidence type="ECO:0000313" key="2">
    <source>
        <dbReference type="EMBL" id="CAF4309666.1"/>
    </source>
</evidence>
<dbReference type="Proteomes" id="UP000681720">
    <property type="component" value="Unassembled WGS sequence"/>
</dbReference>
<evidence type="ECO:0000313" key="7">
    <source>
        <dbReference type="Proteomes" id="UP000663866"/>
    </source>
</evidence>
<dbReference type="OrthoDB" id="10039770at2759"/>
<evidence type="ECO:0000313" key="1">
    <source>
        <dbReference type="EMBL" id="CAF1637807.1"/>
    </source>
</evidence>
<organism evidence="1 6">
    <name type="scientific">Rotaria magnacalcarata</name>
    <dbReference type="NCBI Taxonomy" id="392030"/>
    <lineage>
        <taxon>Eukaryota</taxon>
        <taxon>Metazoa</taxon>
        <taxon>Spiralia</taxon>
        <taxon>Gnathifera</taxon>
        <taxon>Rotifera</taxon>
        <taxon>Eurotatoria</taxon>
        <taxon>Bdelloidea</taxon>
        <taxon>Philodinida</taxon>
        <taxon>Philodinidae</taxon>
        <taxon>Rotaria</taxon>
    </lineage>
</organism>
<dbReference type="Proteomes" id="UP000663834">
    <property type="component" value="Unassembled WGS sequence"/>
</dbReference>
<comment type="caution">
    <text evidence="1">The sequence shown here is derived from an EMBL/GenBank/DDBJ whole genome shotgun (WGS) entry which is preliminary data.</text>
</comment>
<protein>
    <recommendedName>
        <fullName evidence="8">FLYWCH-type domain-containing protein</fullName>
    </recommendedName>
</protein>
<proteinExistence type="predicted"/>
<evidence type="ECO:0000313" key="3">
    <source>
        <dbReference type="EMBL" id="CAF4483609.1"/>
    </source>
</evidence>
<reference evidence="1" key="1">
    <citation type="submission" date="2021-02" db="EMBL/GenBank/DDBJ databases">
        <authorList>
            <person name="Nowell W R."/>
        </authorList>
    </citation>
    <scope>NUCLEOTIDE SEQUENCE</scope>
</reference>
<evidence type="ECO:0000313" key="4">
    <source>
        <dbReference type="EMBL" id="CAF5154550.1"/>
    </source>
</evidence>
<dbReference type="Proteomes" id="UP000663866">
    <property type="component" value="Unassembled WGS sequence"/>
</dbReference>
<dbReference type="Proteomes" id="UP000676336">
    <property type="component" value="Unassembled WGS sequence"/>
</dbReference>
<sequence>MGSDRCLLWDCSTWVVHTDANNKYLYGGKTDHSHPPNPEYVQIKQTREKIKKRAVKELTPIRKIYDEEMAVTTMNSVAVAIFPTVHEKLPDSSFFDIPDEFKLTMNKERFLFMDESRVRRERLLIFASDAQLDLLFNSSTVYMGVTF</sequence>
<dbReference type="AlphaFoldDB" id="A0A816DVA9"/>
<dbReference type="Proteomes" id="UP000663842">
    <property type="component" value="Unassembled WGS sequence"/>
</dbReference>
<name>A0A816DVA9_9BILA</name>
<evidence type="ECO:0008006" key="8">
    <source>
        <dbReference type="Google" id="ProtNLM"/>
    </source>
</evidence>
<keyword evidence="7" id="KW-1185">Reference proteome</keyword>
<dbReference type="EMBL" id="CAJOBI010286023">
    <property type="protein sequence ID" value="CAF5154550.1"/>
    <property type="molecule type" value="Genomic_DNA"/>
</dbReference>
<accession>A0A816DVA9</accession>
<evidence type="ECO:0000313" key="5">
    <source>
        <dbReference type="EMBL" id="CAF5202064.1"/>
    </source>
</evidence>
<dbReference type="EMBL" id="CAJOBJ010346454">
    <property type="protein sequence ID" value="CAF5202064.1"/>
    <property type="molecule type" value="Genomic_DNA"/>
</dbReference>
<evidence type="ECO:0000313" key="6">
    <source>
        <dbReference type="Proteomes" id="UP000663834"/>
    </source>
</evidence>
<dbReference type="EMBL" id="CAJOBG010050929">
    <property type="protein sequence ID" value="CAF4483609.1"/>
    <property type="molecule type" value="Genomic_DNA"/>
</dbReference>
<dbReference type="EMBL" id="CAJNOW010014987">
    <property type="protein sequence ID" value="CAF1637807.1"/>
    <property type="molecule type" value="Genomic_DNA"/>
</dbReference>
<dbReference type="EMBL" id="CAJOBF010011742">
    <property type="protein sequence ID" value="CAF4309666.1"/>
    <property type="molecule type" value="Genomic_DNA"/>
</dbReference>
<gene>
    <name evidence="5" type="ORF">GIL414_LOCUS76939</name>
    <name evidence="1" type="ORF">KQP761_LOCUS27461</name>
    <name evidence="3" type="ORF">OVN521_LOCUS39781</name>
    <name evidence="4" type="ORF">SMN809_LOCUS64118</name>
    <name evidence="2" type="ORF">UXM345_LOCUS33872</name>
</gene>